<accession>A0ABV8I732</accession>
<reference evidence="5" key="1">
    <citation type="journal article" date="2019" name="Int. J. Syst. Evol. Microbiol.">
        <title>The Global Catalogue of Microorganisms (GCM) 10K type strain sequencing project: providing services to taxonomists for standard genome sequencing and annotation.</title>
        <authorList>
            <consortium name="The Broad Institute Genomics Platform"/>
            <consortium name="The Broad Institute Genome Sequencing Center for Infectious Disease"/>
            <person name="Wu L."/>
            <person name="Ma J."/>
        </authorList>
    </citation>
    <scope>NUCLEOTIDE SEQUENCE [LARGE SCALE GENOMIC DNA]</scope>
    <source>
        <strain evidence="5">TBRC 4489</strain>
    </source>
</reference>
<proteinExistence type="predicted"/>
<evidence type="ECO:0000256" key="2">
    <source>
        <dbReference type="ARBA" id="ARBA00023315"/>
    </source>
</evidence>
<feature type="domain" description="N-acetyltransferase" evidence="3">
    <location>
        <begin position="10"/>
        <end position="152"/>
    </location>
</feature>
<dbReference type="PANTHER" id="PTHR43877">
    <property type="entry name" value="AMINOALKYLPHOSPHONATE N-ACETYLTRANSFERASE-RELATED-RELATED"/>
    <property type="match status" value="1"/>
</dbReference>
<dbReference type="CDD" id="cd04301">
    <property type="entry name" value="NAT_SF"/>
    <property type="match status" value="1"/>
</dbReference>
<name>A0ABV8I732_9ACTN</name>
<keyword evidence="1 4" id="KW-0808">Transferase</keyword>
<dbReference type="EMBL" id="JBHSBM010000013">
    <property type="protein sequence ID" value="MFC4058734.1"/>
    <property type="molecule type" value="Genomic_DNA"/>
</dbReference>
<evidence type="ECO:0000313" key="4">
    <source>
        <dbReference type="EMBL" id="MFC4058734.1"/>
    </source>
</evidence>
<protein>
    <submittedName>
        <fullName evidence="4">GNAT family N-acetyltransferase</fullName>
        <ecNumber evidence="4">2.3.-.-</ecNumber>
    </submittedName>
</protein>
<evidence type="ECO:0000259" key="3">
    <source>
        <dbReference type="PROSITE" id="PS51186"/>
    </source>
</evidence>
<dbReference type="EC" id="2.3.-.-" evidence="4"/>
<dbReference type="InterPro" id="IPR016181">
    <property type="entry name" value="Acyl_CoA_acyltransferase"/>
</dbReference>
<dbReference type="Gene3D" id="3.40.630.30">
    <property type="match status" value="1"/>
</dbReference>
<organism evidence="4 5">
    <name type="scientific">Planomonospora corallina</name>
    <dbReference type="NCBI Taxonomy" id="1806052"/>
    <lineage>
        <taxon>Bacteria</taxon>
        <taxon>Bacillati</taxon>
        <taxon>Actinomycetota</taxon>
        <taxon>Actinomycetes</taxon>
        <taxon>Streptosporangiales</taxon>
        <taxon>Streptosporangiaceae</taxon>
        <taxon>Planomonospora</taxon>
    </lineage>
</organism>
<dbReference type="GO" id="GO:0016746">
    <property type="term" value="F:acyltransferase activity"/>
    <property type="evidence" value="ECO:0007669"/>
    <property type="project" value="UniProtKB-KW"/>
</dbReference>
<dbReference type="InterPro" id="IPR050832">
    <property type="entry name" value="Bact_Acetyltransf"/>
</dbReference>
<sequence length="167" mass="18544">MSPDAYDSLPRVRRARHGDAERIAEVFLAARGRMTYLPRLHTDEETREWISGVVVPHHDVWVAEADGRVAGFAALNGHWLEHLYVAPEAQGRGLGTALLAQVRKARPDLLELYVFQQNTGARRFYERHGFTLVALGDGGDNEERLPDALYRRRAAGQAAEPGSSGAM</sequence>
<dbReference type="Pfam" id="PF13508">
    <property type="entry name" value="Acetyltransf_7"/>
    <property type="match status" value="1"/>
</dbReference>
<dbReference type="Proteomes" id="UP001595850">
    <property type="component" value="Unassembled WGS sequence"/>
</dbReference>
<dbReference type="SUPFAM" id="SSF55729">
    <property type="entry name" value="Acyl-CoA N-acyltransferases (Nat)"/>
    <property type="match status" value="1"/>
</dbReference>
<comment type="caution">
    <text evidence="4">The sequence shown here is derived from an EMBL/GenBank/DDBJ whole genome shotgun (WGS) entry which is preliminary data.</text>
</comment>
<evidence type="ECO:0000256" key="1">
    <source>
        <dbReference type="ARBA" id="ARBA00022679"/>
    </source>
</evidence>
<keyword evidence="2 4" id="KW-0012">Acyltransferase</keyword>
<evidence type="ECO:0000313" key="5">
    <source>
        <dbReference type="Proteomes" id="UP001595850"/>
    </source>
</evidence>
<dbReference type="PROSITE" id="PS51186">
    <property type="entry name" value="GNAT"/>
    <property type="match status" value="1"/>
</dbReference>
<keyword evidence="5" id="KW-1185">Reference proteome</keyword>
<dbReference type="RefSeq" id="WP_377287034.1">
    <property type="nucleotide sequence ID" value="NZ_JBHSBM010000013.1"/>
</dbReference>
<gene>
    <name evidence="4" type="ORF">ACFOWE_10540</name>
</gene>
<dbReference type="InterPro" id="IPR000182">
    <property type="entry name" value="GNAT_dom"/>
</dbReference>